<dbReference type="PANTHER" id="PTHR32305:SF15">
    <property type="entry name" value="PROTEIN RHSA-RELATED"/>
    <property type="match status" value="1"/>
</dbReference>
<dbReference type="NCBIfam" id="TIGR03696">
    <property type="entry name" value="Rhs_assc_core"/>
    <property type="match status" value="1"/>
</dbReference>
<dbReference type="PANTHER" id="PTHR32305">
    <property type="match status" value="1"/>
</dbReference>
<name>A0ABW9A1Y8_9BURK</name>
<dbReference type="InterPro" id="IPR045351">
    <property type="entry name" value="DUF6531"/>
</dbReference>
<keyword evidence="1" id="KW-0677">Repeat</keyword>
<dbReference type="NCBIfam" id="TIGR01643">
    <property type="entry name" value="YD_repeat_2x"/>
    <property type="match status" value="4"/>
</dbReference>
<dbReference type="InterPro" id="IPR022385">
    <property type="entry name" value="Rhs_assc_core"/>
</dbReference>
<dbReference type="Pfam" id="PF05593">
    <property type="entry name" value="RHS_repeat"/>
    <property type="match status" value="2"/>
</dbReference>
<feature type="domain" description="Teneurin-like YD-shell" evidence="3">
    <location>
        <begin position="492"/>
        <end position="733"/>
    </location>
</feature>
<comment type="caution">
    <text evidence="4">The sequence shown here is derived from an EMBL/GenBank/DDBJ whole genome shotgun (WGS) entry which is preliminary data.</text>
</comment>
<evidence type="ECO:0000259" key="2">
    <source>
        <dbReference type="Pfam" id="PF20148"/>
    </source>
</evidence>
<evidence type="ECO:0000259" key="3">
    <source>
        <dbReference type="Pfam" id="PF25023"/>
    </source>
</evidence>
<dbReference type="InterPro" id="IPR006530">
    <property type="entry name" value="YD"/>
</dbReference>
<evidence type="ECO:0000313" key="5">
    <source>
        <dbReference type="Proteomes" id="UP001629249"/>
    </source>
</evidence>
<proteinExistence type="predicted"/>
<reference evidence="4 5" key="1">
    <citation type="journal article" date="2024" name="Chem. Sci.">
        <title>Discovery of megapolipeptins by genome mining of a Burkholderiales bacteria collection.</title>
        <authorList>
            <person name="Paulo B.S."/>
            <person name="Recchia M.J.J."/>
            <person name="Lee S."/>
            <person name="Fergusson C.H."/>
            <person name="Romanowski S.B."/>
            <person name="Hernandez A."/>
            <person name="Krull N."/>
            <person name="Liu D.Y."/>
            <person name="Cavanagh H."/>
            <person name="Bos A."/>
            <person name="Gray C.A."/>
            <person name="Murphy B.T."/>
            <person name="Linington R.G."/>
            <person name="Eustaquio A.S."/>
        </authorList>
    </citation>
    <scope>NUCLEOTIDE SEQUENCE [LARGE SCALE GENOMIC DNA]</scope>
    <source>
        <strain evidence="4 5">RL16-012-BIC-B</strain>
    </source>
</reference>
<feature type="non-terminal residue" evidence="4">
    <location>
        <position position="1521"/>
    </location>
</feature>
<dbReference type="InterPro" id="IPR056823">
    <property type="entry name" value="TEN-like_YD-shell"/>
</dbReference>
<evidence type="ECO:0000313" key="4">
    <source>
        <dbReference type="EMBL" id="MFL9889172.1"/>
    </source>
</evidence>
<keyword evidence="5" id="KW-1185">Reference proteome</keyword>
<organism evidence="4 5">
    <name type="scientific">Paraburkholderia agricolaris</name>
    <dbReference type="NCBI Taxonomy" id="2152888"/>
    <lineage>
        <taxon>Bacteria</taxon>
        <taxon>Pseudomonadati</taxon>
        <taxon>Pseudomonadota</taxon>
        <taxon>Betaproteobacteria</taxon>
        <taxon>Burkholderiales</taxon>
        <taxon>Burkholderiaceae</taxon>
        <taxon>Paraburkholderia</taxon>
    </lineage>
</organism>
<dbReference type="Pfam" id="PF25023">
    <property type="entry name" value="TEN_YD-shell"/>
    <property type="match status" value="1"/>
</dbReference>
<dbReference type="InterPro" id="IPR031325">
    <property type="entry name" value="RHS_repeat"/>
</dbReference>
<dbReference type="InterPro" id="IPR050708">
    <property type="entry name" value="T6SS_VgrG/RHS"/>
</dbReference>
<sequence length="1521" mass="162300">MKPTLRIQYQGIDQTFTSDAIYGHRLTVTYNGSNQPVLQLDGSAVGAPGTAVAPGTSTPITFSVTHNAYALPFANLTYNQTIKAGPGNIYVIANGWGPTSRGLADSYQKTLGDLRASGAASGSEPVSGSALEVLAAQWLGQGAQAVYLTEQLLGNTTILHQHHIGIAGYSGSSYVDLQGSAISTAALDANAAKEQAALFNVAVHFSALESTAVQQTSGVSATSTVNLVDIASAAGQPIYNATAANYSSAVQPNLVNCSAYASTFSGYLGAGNRLILPQHCDLTQNQWTGAGYYVIGSSTVGSMINGSLGGGFASVPQALTFYEALALISQPSFPSLSNASAFNYNDPIDRFSGNFTYDHNDLVIGTGEFPQSLNFQRFYSSGQKNQNSPLGKGWTHNFNTTALLNSDGYQGMGEDSALDAVGTLVEMKASLDLMLDSSTPIEKMVTATLGNRWFGDQLINNTVIVTQGQNGEAFVKLPDGTYNPPPGRSEKLSLNGDGTYSLDSIHHAILKFNSAGQPDTYTDTNGVQVKYAYSGSTLTGVSNSLGRALAFTYTNGLITQVTDGSRVVKYGYDGNANLATFTNTLNANTTYAYGLPGQMTQMFLPSFPTTAAVTNTYDFMNRIAIQANARGENYYYFFAGSRSMEVGPENGARVSYFDAMGNVLQDTTPLFNTTIFSYDGQGRVATKTLPQGNGTSYTYDDATCASAEKRCTQNIKTISQFAPSGSGVSPLVRSFTYESAYNKVATATDARSNVTTYTYAPWGDIATVTSPVDVGGVAPWTAYDYYSWTPTGFPTNYLLAKTTVKTSASNLTATTKTYDWAHNEVPATTTVDAGTGTLNLTTTYTYDGTGNLTVVDGPRTDVIDTVTTSFDSERRPTVVTDALGKQTQTTYDADGRPIIVARQAASQWLTSCTRYSATGKPIREWGPSLTASATTCPAEAAPVPITDTAYDDLDRASQTTRYLAAADGGNRVTTTIYNADDTVNAVKKAVGTSLEQNYSVFTYTPNGNLNSIADAKNNLTAYAYDGFDRQTITYYPLPSTPGQANTNDYEQLGYDANGNVTSIRRRSGSTITQTWDALNRLTARTYPSSSDNVQFGYDLRNLRTSAQYTNGSYAVTYTWDNAGRLISTAAGGKTLAFQYDGANNRTQMTWPDGFYTTTSYDALNRTGVIKENGSINLASYAYDDLSRVTTITLGNGTSVQRTYDNQSGLATLTNALAVAGDQVQYTYARNQLLDVNSATSSNAAYQWSGASVGTQSYVADGLNRYTSAQGNTPSYDSSGNMSGYAGWSYSYDVDNRLKSASTGLLGIPNINFSYDADGRMRQTVDTVGLFNSTTTNLLNDGGKLVAEYDSTGNTVLRRYVQGPAVDNPLVWYEGSGTTSKSWLYTDQLGSVVATANASGARTAVFTYGPFGEPNATTGVRFRFTGQQLLSTPGLYYYKARFYSSALGRFLQTDPVGYRDDENLYAYVGNNPINAVDPTGLASVFTGGSFVTGANNHPGDLQCSGGRCESGGDYGTSGYYQF</sequence>
<dbReference type="RefSeq" id="WP_408336388.1">
    <property type="nucleotide sequence ID" value="NZ_JAQQFH010000076.1"/>
</dbReference>
<protein>
    <submittedName>
        <fullName evidence="4">DUF6531 domain-containing protein</fullName>
    </submittedName>
</protein>
<dbReference type="EMBL" id="JAQQFN010000065">
    <property type="protein sequence ID" value="MFL9889172.1"/>
    <property type="molecule type" value="Genomic_DNA"/>
</dbReference>
<feature type="domain" description="DUF6531" evidence="2">
    <location>
        <begin position="346"/>
        <end position="407"/>
    </location>
</feature>
<gene>
    <name evidence="4" type="ORF">PQR66_39555</name>
</gene>
<evidence type="ECO:0000256" key="1">
    <source>
        <dbReference type="ARBA" id="ARBA00022737"/>
    </source>
</evidence>
<accession>A0ABW9A1Y8</accession>
<dbReference type="Pfam" id="PF20148">
    <property type="entry name" value="DUF6531"/>
    <property type="match status" value="1"/>
</dbReference>
<dbReference type="Gene3D" id="2.180.10.10">
    <property type="entry name" value="RHS repeat-associated core"/>
    <property type="match status" value="4"/>
</dbReference>
<dbReference type="Proteomes" id="UP001629249">
    <property type="component" value="Unassembled WGS sequence"/>
</dbReference>